<proteinExistence type="predicted"/>
<feature type="region of interest" description="Disordered" evidence="1">
    <location>
        <begin position="766"/>
        <end position="842"/>
    </location>
</feature>
<dbReference type="GO" id="GO:0000462">
    <property type="term" value="P:maturation of SSU-rRNA from tricistronic rRNA transcript (SSU-rRNA, 5.8S rRNA, LSU-rRNA)"/>
    <property type="evidence" value="ECO:0007669"/>
    <property type="project" value="InterPro"/>
</dbReference>
<feature type="compositionally biased region" description="Basic and acidic residues" evidence="1">
    <location>
        <begin position="822"/>
        <end position="842"/>
    </location>
</feature>
<feature type="compositionally biased region" description="Basic residues" evidence="1">
    <location>
        <begin position="583"/>
        <end position="595"/>
    </location>
</feature>
<evidence type="ECO:0008006" key="4">
    <source>
        <dbReference type="Google" id="ProtNLM"/>
    </source>
</evidence>
<keyword evidence="3" id="KW-1185">Reference proteome</keyword>
<protein>
    <recommendedName>
        <fullName evidence="4">U3 small nucleolar RNA-associated protein 4</fullName>
    </recommendedName>
</protein>
<dbReference type="SUPFAM" id="SSF50978">
    <property type="entry name" value="WD40 repeat-like"/>
    <property type="match status" value="2"/>
</dbReference>
<dbReference type="OrthoDB" id="8883818at2759"/>
<evidence type="ECO:0000313" key="2">
    <source>
        <dbReference type="EMBL" id="KAG8631343.1"/>
    </source>
</evidence>
<dbReference type="GO" id="GO:0030686">
    <property type="term" value="C:90S preribosome"/>
    <property type="evidence" value="ECO:0007669"/>
    <property type="project" value="InterPro"/>
</dbReference>
<dbReference type="Proteomes" id="UP000809789">
    <property type="component" value="Unassembled WGS sequence"/>
</dbReference>
<dbReference type="InterPro" id="IPR015943">
    <property type="entry name" value="WD40/YVTN_repeat-like_dom_sf"/>
</dbReference>
<organism evidence="2 3">
    <name type="scientific">Elsinoe batatas</name>
    <dbReference type="NCBI Taxonomy" id="2601811"/>
    <lineage>
        <taxon>Eukaryota</taxon>
        <taxon>Fungi</taxon>
        <taxon>Dikarya</taxon>
        <taxon>Ascomycota</taxon>
        <taxon>Pezizomycotina</taxon>
        <taxon>Dothideomycetes</taxon>
        <taxon>Dothideomycetidae</taxon>
        <taxon>Myriangiales</taxon>
        <taxon>Elsinoaceae</taxon>
        <taxon>Elsinoe</taxon>
    </lineage>
</organism>
<dbReference type="GO" id="GO:0003723">
    <property type="term" value="F:RNA binding"/>
    <property type="evidence" value="ECO:0007669"/>
    <property type="project" value="TreeGrafter"/>
</dbReference>
<name>A0A8K0LFR3_9PEZI</name>
<dbReference type="EMBL" id="JAESVG020000001">
    <property type="protein sequence ID" value="KAG8631343.1"/>
    <property type="molecule type" value="Genomic_DNA"/>
</dbReference>
<dbReference type="InterPro" id="IPR036322">
    <property type="entry name" value="WD40_repeat_dom_sf"/>
</dbReference>
<dbReference type="GO" id="GO:0034455">
    <property type="term" value="C:t-UTP complex"/>
    <property type="evidence" value="ECO:0007669"/>
    <property type="project" value="TreeGrafter"/>
</dbReference>
<dbReference type="InterPro" id="IPR001680">
    <property type="entry name" value="WD40_rpt"/>
</dbReference>
<gene>
    <name evidence="2" type="ORF">KVT40_000483</name>
</gene>
<feature type="region of interest" description="Disordered" evidence="1">
    <location>
        <begin position="577"/>
        <end position="612"/>
    </location>
</feature>
<dbReference type="GO" id="GO:0032040">
    <property type="term" value="C:small-subunit processome"/>
    <property type="evidence" value="ECO:0007669"/>
    <property type="project" value="TreeGrafter"/>
</dbReference>
<evidence type="ECO:0000256" key="1">
    <source>
        <dbReference type="SAM" id="MobiDB-lite"/>
    </source>
</evidence>
<dbReference type="PANTHER" id="PTHR44163">
    <property type="entry name" value="U3 SMALL NUCLEOLAR RNA-ASSOCIATED PROTEIN 4 HOMOLOG"/>
    <property type="match status" value="1"/>
</dbReference>
<feature type="compositionally biased region" description="Acidic residues" evidence="1">
    <location>
        <begin position="808"/>
        <end position="821"/>
    </location>
</feature>
<dbReference type="InterPro" id="IPR046351">
    <property type="entry name" value="UTP4"/>
</dbReference>
<feature type="compositionally biased region" description="Acidic residues" evidence="1">
    <location>
        <begin position="600"/>
        <end position="612"/>
    </location>
</feature>
<reference evidence="2" key="1">
    <citation type="submission" date="2021-07" db="EMBL/GenBank/DDBJ databases">
        <title>Elsinoe batatas strain:CRI-CJ2 Genome sequencing and assembly.</title>
        <authorList>
            <person name="Huang L."/>
        </authorList>
    </citation>
    <scope>NUCLEOTIDE SEQUENCE</scope>
    <source>
        <strain evidence="2">CRI-CJ2</strain>
    </source>
</reference>
<dbReference type="SMART" id="SM00320">
    <property type="entry name" value="WD40"/>
    <property type="match status" value="5"/>
</dbReference>
<comment type="caution">
    <text evidence="2">The sequence shown here is derived from an EMBL/GenBank/DDBJ whole genome shotgun (WGS) entry which is preliminary data.</text>
</comment>
<dbReference type="PANTHER" id="PTHR44163:SF1">
    <property type="entry name" value="U3 SMALL NUCLEOLAR RNA-ASSOCIATED PROTEIN 4 HOMOLOG"/>
    <property type="match status" value="1"/>
</dbReference>
<accession>A0A8K0LFR3</accession>
<sequence length="909" mass="100039">MDIHRSRFVPYPASPISAIAFSRTNDNDVPDPKPALKLAIGRADGSIELWNPDKGNWVQEVVFPGSEGSSIEGLVWTQDPNEVDPSGNVIVGQLRLFSIDSTAAVTEWNLATGRPQRISTGNFSEVWCIAAQPRQRLDYTAKEGEWTGQDIVVGCGDGTLALLTTAEDDLTFKRFLARSGSKKTRCMSVVWQNRDTVVAGFSDSSVRIYDARSGSIVRTMSLGTGVSGASKSVLVWRIKCLPNGDIVSADSNGQVIFWNGKTYSMSQRVAGHDSDCLDIVTSTDGQTVFSGGIDGKVAVYKVTDKDGNKRKWAKLSHRRIHQGDLKSMAVYDSKQMSVVVTGGADTVPSVLPLKQLNKENHRRLPGLPQRQPLVSAPQVRLLVSWWERSVSVWRIGPQESLSITPSVQSRKLVGGVTIKGEDNVSAVAISLDGRVLTVATATATKLFQLRSSRDPADPRLRCRLVTLPADVSSTGSRLLNISPDGRWLTQITMANEILMHRIVPSAENPKHIAVVPQHAELERVFRKKTLQSGLGKYESTTAQAVFAPDSSTFCITDLAGHIDTFVLNGELSASAAPAERVKPVKARGKKTPMKKRQNDSDSDDSSSSSDDEDDLPLAFYGQSWTTHPAAEKLPKLDSQALVMAFHPEPGLESLLFVVTQHHQVYELDVQRGKLSEWSRRNPTSVFPPEWRGIKDRAMGLVWDFDPTGTAKEASGKRQARVWLYGISWLGMLDISQEFASTQISAANGATSTELVANGKRKRLVEELPWASRTGDRRSKKGRSGAGDQVRDAEKGGSVAPIAEAGKSDDEDVDAMDVDEDLGPLRRIDESEAEDSSSKETDEKQRRRWWCTYKYRPILGVASLSKEAAMMDGMNGENALQKRRVKGFEREPMEVVLVERPHWDLEHLQR</sequence>
<dbReference type="Gene3D" id="2.130.10.10">
    <property type="entry name" value="YVTN repeat-like/Quinoprotein amine dehydrogenase"/>
    <property type="match status" value="3"/>
</dbReference>
<evidence type="ECO:0000313" key="3">
    <source>
        <dbReference type="Proteomes" id="UP000809789"/>
    </source>
</evidence>
<dbReference type="AlphaFoldDB" id="A0A8K0LFR3"/>
<dbReference type="Pfam" id="PF00400">
    <property type="entry name" value="WD40"/>
    <property type="match status" value="1"/>
</dbReference>